<organism evidence="6 7">
    <name type="scientific">Nitrospina watsonii</name>
    <dbReference type="NCBI Taxonomy" id="1323948"/>
    <lineage>
        <taxon>Bacteria</taxon>
        <taxon>Pseudomonadati</taxon>
        <taxon>Nitrospinota/Tectimicrobiota group</taxon>
        <taxon>Nitrospinota</taxon>
        <taxon>Nitrospinia</taxon>
        <taxon>Nitrospinales</taxon>
        <taxon>Nitrospinaceae</taxon>
        <taxon>Nitrospina</taxon>
    </lineage>
</organism>
<evidence type="ECO:0000256" key="5">
    <source>
        <dbReference type="RuleBase" id="RU003657"/>
    </source>
</evidence>
<dbReference type="EMBL" id="OX336137">
    <property type="protein sequence ID" value="CAI2717017.1"/>
    <property type="molecule type" value="Genomic_DNA"/>
</dbReference>
<dbReference type="PANTHER" id="PTHR21235">
    <property type="entry name" value="IMIDAZOLE GLYCEROL PHOSPHATE SYNTHASE SUBUNIT HISF/H IGP SYNTHASE SUBUNIT HISF/H"/>
    <property type="match status" value="1"/>
</dbReference>
<dbReference type="InterPro" id="IPR050064">
    <property type="entry name" value="IGPS_HisA/HisF"/>
</dbReference>
<dbReference type="InterPro" id="IPR006062">
    <property type="entry name" value="His_biosynth"/>
</dbReference>
<dbReference type="EC" id="4.3.2.10" evidence="6"/>
<dbReference type="Pfam" id="PF00977">
    <property type="entry name" value="His_biosynth"/>
    <property type="match status" value="1"/>
</dbReference>
<dbReference type="GO" id="GO:0016829">
    <property type="term" value="F:lyase activity"/>
    <property type="evidence" value="ECO:0007669"/>
    <property type="project" value="UniProtKB-KW"/>
</dbReference>
<comment type="similarity">
    <text evidence="1 5">Belongs to the HisA/HisF family.</text>
</comment>
<keyword evidence="2 5" id="KW-0028">Amino-acid biosynthesis</keyword>
<evidence type="ECO:0000313" key="6">
    <source>
        <dbReference type="EMBL" id="CAI2717017.1"/>
    </source>
</evidence>
<evidence type="ECO:0000256" key="4">
    <source>
        <dbReference type="ARBA" id="ARBA00029440"/>
    </source>
</evidence>
<keyword evidence="6" id="KW-0456">Lyase</keyword>
<evidence type="ECO:0000256" key="1">
    <source>
        <dbReference type="ARBA" id="ARBA00009667"/>
    </source>
</evidence>
<dbReference type="Gene3D" id="3.20.20.70">
    <property type="entry name" value="Aldolase class I"/>
    <property type="match status" value="1"/>
</dbReference>
<sequence length="88" mass="9943">MTSVVRVIPRLDIKGPNLIKGIQFDGHRVLGTAEEFAEIYDREGADELIYQDAVASLYMRNSLHDIVKKTAQKIFIPLTVAGKWRLSN</sequence>
<proteinExistence type="inferred from homology"/>
<name>A0ABM9HA52_9BACT</name>
<keyword evidence="3 5" id="KW-0368">Histidine biosynthesis</keyword>
<dbReference type="InterPro" id="IPR011060">
    <property type="entry name" value="RibuloseP-bd_barrel"/>
</dbReference>
<evidence type="ECO:0000313" key="7">
    <source>
        <dbReference type="Proteomes" id="UP001157733"/>
    </source>
</evidence>
<dbReference type="Proteomes" id="UP001157733">
    <property type="component" value="Chromosome"/>
</dbReference>
<protein>
    <submittedName>
        <fullName evidence="6">Imidazole glycerol phosphate synthase subunit HisF</fullName>
        <ecNumber evidence="6">4.3.2.10</ecNumber>
    </submittedName>
</protein>
<dbReference type="InterPro" id="IPR013785">
    <property type="entry name" value="Aldolase_TIM"/>
</dbReference>
<accession>A0ABM9HA52</accession>
<dbReference type="SUPFAM" id="SSF51366">
    <property type="entry name" value="Ribulose-phoshate binding barrel"/>
    <property type="match status" value="1"/>
</dbReference>
<dbReference type="PANTHER" id="PTHR21235:SF2">
    <property type="entry name" value="IMIDAZOLE GLYCEROL PHOSPHATE SYNTHASE HISHF"/>
    <property type="match status" value="1"/>
</dbReference>
<evidence type="ECO:0000256" key="2">
    <source>
        <dbReference type="ARBA" id="ARBA00022605"/>
    </source>
</evidence>
<keyword evidence="7" id="KW-1185">Reference proteome</keyword>
<evidence type="ECO:0000256" key="3">
    <source>
        <dbReference type="ARBA" id="ARBA00023102"/>
    </source>
</evidence>
<comment type="pathway">
    <text evidence="4">Amino-acid biosynthesis.</text>
</comment>
<gene>
    <name evidence="6" type="ORF">NSPWAT_0158</name>
</gene>
<reference evidence="6 7" key="1">
    <citation type="submission" date="2022-09" db="EMBL/GenBank/DDBJ databases">
        <authorList>
            <person name="Kop L."/>
        </authorList>
    </citation>
    <scope>NUCLEOTIDE SEQUENCE [LARGE SCALE GENOMIC DNA]</scope>
    <source>
        <strain evidence="6 7">347</strain>
    </source>
</reference>